<dbReference type="AlphaFoldDB" id="A0A0D2B1H1"/>
<accession>A0A0D2B1H1</accession>
<feature type="compositionally biased region" description="Basic residues" evidence="1">
    <location>
        <begin position="46"/>
        <end position="64"/>
    </location>
</feature>
<dbReference type="VEuPathDB" id="FungiDB:PV09_03732"/>
<name>A0A0D2B1H1_9PEZI</name>
<dbReference type="EMBL" id="KN847538">
    <property type="protein sequence ID" value="KIW05184.1"/>
    <property type="molecule type" value="Genomic_DNA"/>
</dbReference>
<dbReference type="Proteomes" id="UP000053259">
    <property type="component" value="Unassembled WGS sequence"/>
</dbReference>
<organism evidence="2 3">
    <name type="scientific">Verruconis gallopava</name>
    <dbReference type="NCBI Taxonomy" id="253628"/>
    <lineage>
        <taxon>Eukaryota</taxon>
        <taxon>Fungi</taxon>
        <taxon>Dikarya</taxon>
        <taxon>Ascomycota</taxon>
        <taxon>Pezizomycotina</taxon>
        <taxon>Dothideomycetes</taxon>
        <taxon>Pleosporomycetidae</taxon>
        <taxon>Venturiales</taxon>
        <taxon>Sympoventuriaceae</taxon>
        <taxon>Verruconis</taxon>
    </lineage>
</organism>
<feature type="compositionally biased region" description="Polar residues" evidence="1">
    <location>
        <begin position="27"/>
        <end position="43"/>
    </location>
</feature>
<feature type="compositionally biased region" description="Basic and acidic residues" evidence="1">
    <location>
        <begin position="65"/>
        <end position="81"/>
    </location>
</feature>
<feature type="region of interest" description="Disordered" evidence="1">
    <location>
        <begin position="27"/>
        <end position="128"/>
    </location>
</feature>
<evidence type="ECO:0000313" key="3">
    <source>
        <dbReference type="Proteomes" id="UP000053259"/>
    </source>
</evidence>
<gene>
    <name evidence="2" type="ORF">PV09_03732</name>
</gene>
<keyword evidence="3" id="KW-1185">Reference proteome</keyword>
<reference evidence="2 3" key="1">
    <citation type="submission" date="2015-01" db="EMBL/GenBank/DDBJ databases">
        <title>The Genome Sequence of Ochroconis gallopava CBS43764.</title>
        <authorList>
            <consortium name="The Broad Institute Genomics Platform"/>
            <person name="Cuomo C."/>
            <person name="de Hoog S."/>
            <person name="Gorbushina A."/>
            <person name="Stielow B."/>
            <person name="Teixiera M."/>
            <person name="Abouelleil A."/>
            <person name="Chapman S.B."/>
            <person name="Priest M."/>
            <person name="Young S.K."/>
            <person name="Wortman J."/>
            <person name="Nusbaum C."/>
            <person name="Birren B."/>
        </authorList>
    </citation>
    <scope>NUCLEOTIDE SEQUENCE [LARGE SCALE GENOMIC DNA]</scope>
    <source>
        <strain evidence="2 3">CBS 43764</strain>
    </source>
</reference>
<dbReference type="HOGENOM" id="CLU_1483102_0_0_1"/>
<sequence length="182" mass="20534">MFAMKRADVVQLRQRLGEDTIKWSNITTFNSPTGNARLETTQKPAPKSKQKGLSKPTMSKKKPLRKQDAENVLDLKTESNKRTKLTNPDSQRKEARQKARSCVGRVDRRQRSVTVRQARPIKRPSSSVAQLSPQRMTLNSILDSIEVAGTDAVLPERTGMWNVCWLPHGMPVQTILSGLSYH</sequence>
<evidence type="ECO:0000313" key="2">
    <source>
        <dbReference type="EMBL" id="KIW05184.1"/>
    </source>
</evidence>
<dbReference type="RefSeq" id="XP_016215053.1">
    <property type="nucleotide sequence ID" value="XM_016356964.1"/>
</dbReference>
<evidence type="ECO:0000256" key="1">
    <source>
        <dbReference type="SAM" id="MobiDB-lite"/>
    </source>
</evidence>
<dbReference type="GeneID" id="27311705"/>
<protein>
    <submittedName>
        <fullName evidence="2">Uncharacterized protein</fullName>
    </submittedName>
</protein>
<proteinExistence type="predicted"/>
<dbReference type="InParanoid" id="A0A0D2B1H1"/>